<dbReference type="RefSeq" id="WP_128806897.1">
    <property type="nucleotide sequence ID" value="NZ_CP136798.1"/>
</dbReference>
<dbReference type="Pfam" id="PF07729">
    <property type="entry name" value="FCD"/>
    <property type="match status" value="1"/>
</dbReference>
<accession>A0AAU8K8P1</accession>
<organism evidence="5">
    <name type="scientific">Streptomyces sp. JL1001</name>
    <dbReference type="NCBI Taxonomy" id="3078227"/>
    <lineage>
        <taxon>Bacteria</taxon>
        <taxon>Bacillati</taxon>
        <taxon>Actinomycetota</taxon>
        <taxon>Actinomycetes</taxon>
        <taxon>Kitasatosporales</taxon>
        <taxon>Streptomycetaceae</taxon>
        <taxon>Streptomyces</taxon>
    </lineage>
</organism>
<dbReference type="InterPro" id="IPR000524">
    <property type="entry name" value="Tscrpt_reg_HTH_GntR"/>
</dbReference>
<dbReference type="SMART" id="SM00345">
    <property type="entry name" value="HTH_GNTR"/>
    <property type="match status" value="1"/>
</dbReference>
<feature type="domain" description="HTH gntR-type" evidence="4">
    <location>
        <begin position="14"/>
        <end position="81"/>
    </location>
</feature>
<dbReference type="CDD" id="cd07377">
    <property type="entry name" value="WHTH_GntR"/>
    <property type="match status" value="1"/>
</dbReference>
<gene>
    <name evidence="5" type="ORF">R1Y80_03355</name>
</gene>
<reference evidence="5" key="1">
    <citation type="submission" date="2023-10" db="EMBL/GenBank/DDBJ databases">
        <title>Complete genome sequence of Streptomyces sp. JL1001.</title>
        <authorList>
            <person name="Jiang L."/>
        </authorList>
    </citation>
    <scope>NUCLEOTIDE SEQUENCE</scope>
    <source>
        <strain evidence="5">JL1001</strain>
    </source>
</reference>
<proteinExistence type="predicted"/>
<dbReference type="InterPro" id="IPR000485">
    <property type="entry name" value="AsnC-type_HTH_dom"/>
</dbReference>
<evidence type="ECO:0000256" key="3">
    <source>
        <dbReference type="ARBA" id="ARBA00023163"/>
    </source>
</evidence>
<dbReference type="PROSITE" id="PS50949">
    <property type="entry name" value="HTH_GNTR"/>
    <property type="match status" value="1"/>
</dbReference>
<dbReference type="InterPro" id="IPR036388">
    <property type="entry name" value="WH-like_DNA-bd_sf"/>
</dbReference>
<protein>
    <submittedName>
        <fullName evidence="5">GntR family transcriptional regulator</fullName>
    </submittedName>
</protein>
<dbReference type="Gene3D" id="1.10.10.10">
    <property type="entry name" value="Winged helix-like DNA-binding domain superfamily/Winged helix DNA-binding domain"/>
    <property type="match status" value="1"/>
</dbReference>
<dbReference type="InterPro" id="IPR036390">
    <property type="entry name" value="WH_DNA-bd_sf"/>
</dbReference>
<dbReference type="Pfam" id="PF00392">
    <property type="entry name" value="GntR"/>
    <property type="match status" value="1"/>
</dbReference>
<dbReference type="EMBL" id="CP136798">
    <property type="protein sequence ID" value="XCN12733.1"/>
    <property type="molecule type" value="Genomic_DNA"/>
</dbReference>
<dbReference type="InterPro" id="IPR011711">
    <property type="entry name" value="GntR_C"/>
</dbReference>
<keyword evidence="1" id="KW-0805">Transcription regulation</keyword>
<name>A0AAU8K8P1_9ACTN</name>
<dbReference type="AlphaFoldDB" id="A0AAU8K8P1"/>
<dbReference type="PANTHER" id="PTHR43537">
    <property type="entry name" value="TRANSCRIPTIONAL REGULATOR, GNTR FAMILY"/>
    <property type="match status" value="1"/>
</dbReference>
<evidence type="ECO:0000313" key="5">
    <source>
        <dbReference type="EMBL" id="XCN12733.1"/>
    </source>
</evidence>
<dbReference type="Gene3D" id="1.20.120.530">
    <property type="entry name" value="GntR ligand-binding domain-like"/>
    <property type="match status" value="1"/>
</dbReference>
<sequence>MNVTSWSGRIPAVKSKADLVHESLRAAIVSGDLAPGARINMDELARSYGVSKIPVREAVKRLESEGLVVSRVHSGVIVAEVDKEEMRGVFLAREAIEGLVCGLAAKNADSGLLGELERIQAAMRAALADGVIETLPELNTRFHHALATASGFRILAELTGQLLLTIRRYRITAPMDEANWRAVIEEHEAIVEALRIGDAAAVVAAARAHTTAQSQYEAAVTG</sequence>
<keyword evidence="3" id="KW-0804">Transcription</keyword>
<dbReference type="SUPFAM" id="SSF46785">
    <property type="entry name" value="Winged helix' DNA-binding domain"/>
    <property type="match status" value="1"/>
</dbReference>
<evidence type="ECO:0000259" key="4">
    <source>
        <dbReference type="PROSITE" id="PS50949"/>
    </source>
</evidence>
<evidence type="ECO:0000256" key="2">
    <source>
        <dbReference type="ARBA" id="ARBA00023125"/>
    </source>
</evidence>
<dbReference type="SUPFAM" id="SSF48008">
    <property type="entry name" value="GntR ligand-binding domain-like"/>
    <property type="match status" value="1"/>
</dbReference>
<keyword evidence="2" id="KW-0238">DNA-binding</keyword>
<dbReference type="PANTHER" id="PTHR43537:SF49">
    <property type="entry name" value="TRANSCRIPTIONAL REGULATORY PROTEIN"/>
    <property type="match status" value="1"/>
</dbReference>
<dbReference type="GO" id="GO:0003700">
    <property type="term" value="F:DNA-binding transcription factor activity"/>
    <property type="evidence" value="ECO:0007669"/>
    <property type="project" value="InterPro"/>
</dbReference>
<dbReference type="SMART" id="SM00895">
    <property type="entry name" value="FCD"/>
    <property type="match status" value="1"/>
</dbReference>
<dbReference type="PRINTS" id="PR00033">
    <property type="entry name" value="HTHASNC"/>
</dbReference>
<dbReference type="GO" id="GO:0043565">
    <property type="term" value="F:sequence-specific DNA binding"/>
    <property type="evidence" value="ECO:0007669"/>
    <property type="project" value="InterPro"/>
</dbReference>
<evidence type="ECO:0000256" key="1">
    <source>
        <dbReference type="ARBA" id="ARBA00023015"/>
    </source>
</evidence>
<dbReference type="InterPro" id="IPR008920">
    <property type="entry name" value="TF_FadR/GntR_C"/>
</dbReference>